<keyword evidence="3" id="KW-1185">Reference proteome</keyword>
<dbReference type="WBParaSite" id="GPUH_0001123201-mRNA-1">
    <property type="protein sequence ID" value="GPUH_0001123201-mRNA-1"/>
    <property type="gene ID" value="GPUH_0001123201"/>
</dbReference>
<dbReference type="SUPFAM" id="SSF50156">
    <property type="entry name" value="PDZ domain-like"/>
    <property type="match status" value="1"/>
</dbReference>
<dbReference type="CDD" id="cd00136">
    <property type="entry name" value="PDZ_canonical"/>
    <property type="match status" value="1"/>
</dbReference>
<dbReference type="PROSITE" id="PS50106">
    <property type="entry name" value="PDZ"/>
    <property type="match status" value="1"/>
</dbReference>
<evidence type="ECO:0000259" key="1">
    <source>
        <dbReference type="PROSITE" id="PS50106"/>
    </source>
</evidence>
<dbReference type="OrthoDB" id="6022242at2759"/>
<dbReference type="SMART" id="SM00228">
    <property type="entry name" value="PDZ"/>
    <property type="match status" value="1"/>
</dbReference>
<gene>
    <name evidence="2" type="ORF">GPUH_LOCUS11219</name>
</gene>
<reference evidence="2 3" key="2">
    <citation type="submission" date="2018-11" db="EMBL/GenBank/DDBJ databases">
        <authorList>
            <consortium name="Pathogen Informatics"/>
        </authorList>
    </citation>
    <scope>NUCLEOTIDE SEQUENCE [LARGE SCALE GENOMIC DNA]</scope>
</reference>
<dbReference type="AlphaFoldDB" id="A0A183DR78"/>
<protein>
    <submittedName>
        <fullName evidence="4">PDZ domain-containing protein</fullName>
    </submittedName>
</protein>
<sequence>MLIYDSHEKKQDSDECNKCEREVRLEPDTAVSGVLAFRLAGNRTRGVFVRQVNQKSEQSKILRRGDQILEVNGINVRRLTCDQIANMLRLAVYNNGYARLQIGTSTRSRQWADGSSRDENWNIHYYYPIASHENSALPMSTSDMTGLCKSKLQLQAIFAEHANQSIIFHEPLCHKEKERPRRDKKPFCEVKN</sequence>
<evidence type="ECO:0000313" key="3">
    <source>
        <dbReference type="Proteomes" id="UP000271098"/>
    </source>
</evidence>
<dbReference type="InterPro" id="IPR001478">
    <property type="entry name" value="PDZ"/>
</dbReference>
<dbReference type="Pfam" id="PF00595">
    <property type="entry name" value="PDZ"/>
    <property type="match status" value="1"/>
</dbReference>
<accession>A0A183DR78</accession>
<dbReference type="InterPro" id="IPR036034">
    <property type="entry name" value="PDZ_sf"/>
</dbReference>
<evidence type="ECO:0000313" key="2">
    <source>
        <dbReference type="EMBL" id="VDN18496.1"/>
    </source>
</evidence>
<proteinExistence type="predicted"/>
<dbReference type="Gene3D" id="2.30.42.10">
    <property type="match status" value="1"/>
</dbReference>
<dbReference type="Proteomes" id="UP000271098">
    <property type="component" value="Unassembled WGS sequence"/>
</dbReference>
<name>A0A183DR78_9BILA</name>
<organism evidence="4">
    <name type="scientific">Gongylonema pulchrum</name>
    <dbReference type="NCBI Taxonomy" id="637853"/>
    <lineage>
        <taxon>Eukaryota</taxon>
        <taxon>Metazoa</taxon>
        <taxon>Ecdysozoa</taxon>
        <taxon>Nematoda</taxon>
        <taxon>Chromadorea</taxon>
        <taxon>Rhabditida</taxon>
        <taxon>Spirurina</taxon>
        <taxon>Spiruromorpha</taxon>
        <taxon>Spiruroidea</taxon>
        <taxon>Gongylonematidae</taxon>
        <taxon>Gongylonema</taxon>
    </lineage>
</organism>
<dbReference type="EMBL" id="UYRT01078424">
    <property type="protein sequence ID" value="VDN18496.1"/>
    <property type="molecule type" value="Genomic_DNA"/>
</dbReference>
<feature type="domain" description="PDZ" evidence="1">
    <location>
        <begin position="22"/>
        <end position="89"/>
    </location>
</feature>
<evidence type="ECO:0000313" key="4">
    <source>
        <dbReference type="WBParaSite" id="GPUH_0001123201-mRNA-1"/>
    </source>
</evidence>
<reference evidence="4" key="1">
    <citation type="submission" date="2016-06" db="UniProtKB">
        <authorList>
            <consortium name="WormBaseParasite"/>
        </authorList>
    </citation>
    <scope>IDENTIFICATION</scope>
</reference>